<dbReference type="RefSeq" id="WP_146772041.1">
    <property type="nucleotide sequence ID" value="NZ_QLTT01000014.1"/>
</dbReference>
<evidence type="ECO:0000256" key="1">
    <source>
        <dbReference type="SAM" id="Phobius"/>
    </source>
</evidence>
<keyword evidence="1" id="KW-1133">Transmembrane helix</keyword>
<dbReference type="EMBL" id="QLTT01000014">
    <property type="protein sequence ID" value="RAS59445.1"/>
    <property type="molecule type" value="Genomic_DNA"/>
</dbReference>
<organism evidence="2 3">
    <name type="scientific">Lentzea atacamensis</name>
    <dbReference type="NCBI Taxonomy" id="531938"/>
    <lineage>
        <taxon>Bacteria</taxon>
        <taxon>Bacillati</taxon>
        <taxon>Actinomycetota</taxon>
        <taxon>Actinomycetes</taxon>
        <taxon>Pseudonocardiales</taxon>
        <taxon>Pseudonocardiaceae</taxon>
        <taxon>Lentzea</taxon>
    </lineage>
</organism>
<keyword evidence="1" id="KW-0472">Membrane</keyword>
<proteinExistence type="predicted"/>
<feature type="transmembrane region" description="Helical" evidence="1">
    <location>
        <begin position="162"/>
        <end position="181"/>
    </location>
</feature>
<evidence type="ECO:0000313" key="2">
    <source>
        <dbReference type="EMBL" id="RAS59445.1"/>
    </source>
</evidence>
<dbReference type="PANTHER" id="PTHR40078">
    <property type="entry name" value="INTEGRAL MEMBRANE PROTEIN-RELATED"/>
    <property type="match status" value="1"/>
</dbReference>
<gene>
    <name evidence="2" type="ORF">C8D87_11457</name>
</gene>
<name>A0ABX9DVX5_9PSEU</name>
<protein>
    <submittedName>
        <fullName evidence="2">Membrane protein YczE</fullName>
    </submittedName>
</protein>
<reference evidence="2 3" key="1">
    <citation type="submission" date="2018-06" db="EMBL/GenBank/DDBJ databases">
        <title>Genomic Encyclopedia of Type Strains, Phase IV (KMG-IV): sequencing the most valuable type-strain genomes for metagenomic binning, comparative biology and taxonomic classification.</title>
        <authorList>
            <person name="Goeker M."/>
        </authorList>
    </citation>
    <scope>NUCLEOTIDE SEQUENCE [LARGE SCALE GENOMIC DNA]</scope>
    <source>
        <strain evidence="2 3">DSM 45479</strain>
    </source>
</reference>
<dbReference type="Proteomes" id="UP000248714">
    <property type="component" value="Unassembled WGS sequence"/>
</dbReference>
<feature type="transmembrane region" description="Helical" evidence="1">
    <location>
        <begin position="84"/>
        <end position="103"/>
    </location>
</feature>
<feature type="transmembrane region" description="Helical" evidence="1">
    <location>
        <begin position="115"/>
        <end position="141"/>
    </location>
</feature>
<dbReference type="PANTHER" id="PTHR40078:SF1">
    <property type="entry name" value="INTEGRAL MEMBRANE PROTEIN"/>
    <property type="match status" value="1"/>
</dbReference>
<dbReference type="InterPro" id="IPR038750">
    <property type="entry name" value="YczE/YyaS-like"/>
</dbReference>
<comment type="caution">
    <text evidence="2">The sequence shown here is derived from an EMBL/GenBank/DDBJ whole genome shotgun (WGS) entry which is preliminary data.</text>
</comment>
<keyword evidence="1" id="KW-0812">Transmembrane</keyword>
<feature type="transmembrane region" description="Helical" evidence="1">
    <location>
        <begin position="187"/>
        <end position="209"/>
    </location>
</feature>
<accession>A0ABX9DVX5</accession>
<feature type="transmembrane region" description="Helical" evidence="1">
    <location>
        <begin position="21"/>
        <end position="39"/>
    </location>
</feature>
<dbReference type="Pfam" id="PF19700">
    <property type="entry name" value="DUF6198"/>
    <property type="match status" value="1"/>
</dbReference>
<sequence length="221" mass="22923">MTLRALRPLLPMPVRFARVTQMIDGTVLMGAGIALLVHARLGLLPLDVFHSAVARHTGWTIGGAFVATQMVFLVLYVPLGIRWGAGTITAALVPALVCDVLATKLPPVEHLLVRAGFLLIGAAAFALGAAAYLGAGLGALPRDGVMAEIARRRRTSLAPVRVTFDVASLLLGVGAIGPATAVQLGVLGPASVVLALLLGPSISHLLPYFTRSAPEPEPRLA</sequence>
<feature type="transmembrane region" description="Helical" evidence="1">
    <location>
        <begin position="59"/>
        <end position="77"/>
    </location>
</feature>
<keyword evidence="3" id="KW-1185">Reference proteome</keyword>
<evidence type="ECO:0000313" key="3">
    <source>
        <dbReference type="Proteomes" id="UP000248714"/>
    </source>
</evidence>